<proteinExistence type="predicted"/>
<reference evidence="3" key="1">
    <citation type="journal article" date="2013" name="Genome Announc.">
        <title>Draft genome sequence of the basidiomycetous yeast-like fungus Pseudozyma hubeiensis SY62, which produces an abundant amount of the biosurfactant mannosylerythritol lipids.</title>
        <authorList>
            <person name="Konishi M."/>
            <person name="Hatada Y."/>
            <person name="Horiuchi J."/>
        </authorList>
    </citation>
    <scope>NUCLEOTIDE SEQUENCE [LARGE SCALE GENOMIC DNA]</scope>
    <source>
        <strain evidence="3">SY62</strain>
    </source>
</reference>
<feature type="compositionally biased region" description="Polar residues" evidence="1">
    <location>
        <begin position="745"/>
        <end position="765"/>
    </location>
</feature>
<feature type="compositionally biased region" description="Polar residues" evidence="1">
    <location>
        <begin position="1285"/>
        <end position="1299"/>
    </location>
</feature>
<feature type="compositionally biased region" description="Polar residues" evidence="1">
    <location>
        <begin position="1123"/>
        <end position="1142"/>
    </location>
</feature>
<feature type="region of interest" description="Disordered" evidence="1">
    <location>
        <begin position="449"/>
        <end position="481"/>
    </location>
</feature>
<feature type="region of interest" description="Disordered" evidence="1">
    <location>
        <begin position="955"/>
        <end position="1011"/>
    </location>
</feature>
<keyword evidence="3" id="KW-1185">Reference proteome</keyword>
<feature type="region of interest" description="Disordered" evidence="1">
    <location>
        <begin position="842"/>
        <end position="934"/>
    </location>
</feature>
<feature type="compositionally biased region" description="Basic residues" evidence="1">
    <location>
        <begin position="234"/>
        <end position="243"/>
    </location>
</feature>
<feature type="compositionally biased region" description="Polar residues" evidence="1">
    <location>
        <begin position="1350"/>
        <end position="1390"/>
    </location>
</feature>
<feature type="compositionally biased region" description="Polar residues" evidence="1">
    <location>
        <begin position="223"/>
        <end position="233"/>
    </location>
</feature>
<dbReference type="eggNOG" id="ENOG502R21X">
    <property type="taxonomic scope" value="Eukaryota"/>
</dbReference>
<feature type="region of interest" description="Disordered" evidence="1">
    <location>
        <begin position="549"/>
        <end position="574"/>
    </location>
</feature>
<feature type="region of interest" description="Disordered" evidence="1">
    <location>
        <begin position="406"/>
        <end position="425"/>
    </location>
</feature>
<feature type="region of interest" description="Disordered" evidence="1">
    <location>
        <begin position="589"/>
        <end position="612"/>
    </location>
</feature>
<feature type="compositionally biased region" description="Polar residues" evidence="1">
    <location>
        <begin position="673"/>
        <end position="719"/>
    </location>
</feature>
<dbReference type="HOGENOM" id="CLU_243375_0_0_1"/>
<feature type="compositionally biased region" description="Basic and acidic residues" evidence="1">
    <location>
        <begin position="164"/>
        <end position="173"/>
    </location>
</feature>
<feature type="compositionally biased region" description="Polar residues" evidence="1">
    <location>
        <begin position="925"/>
        <end position="934"/>
    </location>
</feature>
<evidence type="ECO:0000313" key="2">
    <source>
        <dbReference type="EMBL" id="GAC99708.1"/>
    </source>
</evidence>
<feature type="compositionally biased region" description="Basic and acidic residues" evidence="1">
    <location>
        <begin position="1111"/>
        <end position="1121"/>
    </location>
</feature>
<sequence length="1452" mass="156055">MRRPGVFPSLCSKGKRKLHRAHVRDLMFAMNCPSLSDAHLASRLLSLPCTSTLLHVKGLETWRQIRKLRSGPDFLAAIRFGCHLPHRVAYGPSSSPQPVPAHLGSELFDAIVQAADPKHPDHAAWHDRYASLSIPSSRTSVASTHSRDKLPASSSPVSPPTLRRSLDHSDPSARRKTPSRKVGIRDLPYRPTHEATGSDADDPIYDDPAYSSKRASFEGSLRSFRSVSATSSGQRRRNRRLHGSPKPLVPPIPPPRVTSSTNWQSTFGSPSMPDLAGTSTSFTQGHPSSSNTSDNRDPHLTHARSNYLLASPSAPSSLRSTHPYASAVAFREEPEQDVQPLPPRTGGGHSCSLQTNASRSSSNRAPLQNSTSSLNVSARVGRASMDDAARRDRADSHSLRIRRPSALAVASPPSPLQATQRTNVHHAAEYTAAPRKSMSKIRQLLGSEASDLAARPLQGPVRSPLPTERKFDTPTPLQTPAQESIARNAKQTAATAQTPAVNPRAAWQSHDGPRSVDLNIFPMRRDDEFRTNEFEMDSSDDMEAETETRFAQMSPPGYSCTSPSSTVRSDRRPGVVRRSLDSIISPFRAGLLNGKSSGPHATTASASGTEQIAEGRVSFSESRFAKPFVPRQRTATMAGRTRPLSRVIDCPDDELEETLQPLDLDAQDRRATRSSPRAGNTNASLPDASASSITGSQSVASTYSQSTSHLHDTSVTSHAPTIVHQRSRGKLGGLLTKFKGSSSSRAVNLPTSPASDTQSSSRSAQTLYQQYPLSEHALPITASPSFSVISTDSPATQRPERPFRARVKSLTTLSSSGSKGQLDDVPPVPAIPVAFAAPDNNATRSVWEESPSIPSSSTFPSEHSSGTIGRLLRRKKAQQKPNVVFDNVAPPPSQTSPPSLLVEEQAEPRSSMSSARARDGMAPSGASTNIAQSRTTIRKTLSPALLSDTLQPSIESGLRSEQQDVLSTFPTSQGDRPVADHGDASLHSTSDDPAEEMADAETDEQRFRSPLKRFIRGQASVDRLSRVDELSERLSWMPEADQASELRLSASMPLPTPSTHSPRSFGEHRSMRRSISGNLREHTAPSSLQIDASQKARPRKTSLDILRPMRKRSDTNLHDSDQLALSSSLRSPSTFLTSTPKSPATPGMREQLTPSWRPTGFGAPRSGRSSFSQDRDRAPVASPMSPPLPSGRGVGQAFRRLGRKNKSNKGIGPADVIIVDRNDDVDGNEVPGDWSWRPSMSTEPRPSFGTDARPSFSGLLRPTVGGGDRPSFDSISRPEVGVSSLMPSPVTSSFATNGPRQRPSKELSKSTASVHASPADEEGRSASDGSVVAGLGINAIAWTEAVPSQKGENNDLSGSTSDGTFTTHGVSTPENGSLSHSCMSQMPTRSDLTGATTPLAGRVSMDVVSQPTPPPVKSAELLALEAMLGRFPQQEKVLLQDISARVAQGGDV</sequence>
<name>R9PEB1_PSEHS</name>
<keyword evidence="2" id="KW-0418">Kinase</keyword>
<dbReference type="EMBL" id="DF238832">
    <property type="protein sequence ID" value="GAC99708.1"/>
    <property type="molecule type" value="Genomic_DNA"/>
</dbReference>
<feature type="region of interest" description="Disordered" evidence="1">
    <location>
        <begin position="1047"/>
        <end position="1195"/>
    </location>
</feature>
<feature type="region of interest" description="Disordered" evidence="1">
    <location>
        <begin position="140"/>
        <end position="300"/>
    </location>
</feature>
<feature type="compositionally biased region" description="Pro residues" evidence="1">
    <location>
        <begin position="247"/>
        <end position="256"/>
    </location>
</feature>
<dbReference type="GeneID" id="24112574"/>
<feature type="region of interest" description="Disordered" evidence="1">
    <location>
        <begin position="1229"/>
        <end position="1330"/>
    </location>
</feature>
<feature type="compositionally biased region" description="Low complexity" evidence="1">
    <location>
        <begin position="733"/>
        <end position="744"/>
    </location>
</feature>
<dbReference type="RefSeq" id="XP_012193295.1">
    <property type="nucleotide sequence ID" value="XM_012337905.1"/>
</dbReference>
<feature type="region of interest" description="Disordered" evidence="1">
    <location>
        <begin position="630"/>
        <end position="765"/>
    </location>
</feature>
<evidence type="ECO:0000313" key="3">
    <source>
        <dbReference type="Proteomes" id="UP000014071"/>
    </source>
</evidence>
<feature type="compositionally biased region" description="Polar residues" evidence="1">
    <location>
        <begin position="955"/>
        <end position="974"/>
    </location>
</feature>
<accession>R9PEB1</accession>
<feature type="compositionally biased region" description="Acidic residues" evidence="1">
    <location>
        <begin position="992"/>
        <end position="1002"/>
    </location>
</feature>
<feature type="region of interest" description="Disordered" evidence="1">
    <location>
        <begin position="1346"/>
        <end position="1390"/>
    </location>
</feature>
<feature type="compositionally biased region" description="Polar residues" evidence="1">
    <location>
        <begin position="277"/>
        <end position="293"/>
    </location>
</feature>
<feature type="compositionally biased region" description="Polar residues" evidence="1">
    <location>
        <begin position="257"/>
        <end position="269"/>
    </location>
</feature>
<feature type="compositionally biased region" description="Basic and acidic residues" evidence="1">
    <location>
        <begin position="384"/>
        <end position="398"/>
    </location>
</feature>
<feature type="region of interest" description="Disordered" evidence="1">
    <location>
        <begin position="494"/>
        <end position="513"/>
    </location>
</feature>
<feature type="region of interest" description="Disordered" evidence="1">
    <location>
        <begin position="330"/>
        <end position="398"/>
    </location>
</feature>
<feature type="compositionally biased region" description="Low complexity" evidence="1">
    <location>
        <begin position="848"/>
        <end position="865"/>
    </location>
</feature>
<dbReference type="GO" id="GO:0016301">
    <property type="term" value="F:kinase activity"/>
    <property type="evidence" value="ECO:0007669"/>
    <property type="project" value="UniProtKB-KW"/>
</dbReference>
<evidence type="ECO:0000256" key="1">
    <source>
        <dbReference type="SAM" id="MobiDB-lite"/>
    </source>
</evidence>
<keyword evidence="2" id="KW-0808">Transferase</keyword>
<gene>
    <name evidence="2" type="ORF">PHSY_007311</name>
</gene>
<feature type="compositionally biased region" description="Polar residues" evidence="1">
    <location>
        <begin position="594"/>
        <end position="610"/>
    </location>
</feature>
<dbReference type="OrthoDB" id="3367100at2759"/>
<organism evidence="2 3">
    <name type="scientific">Pseudozyma hubeiensis (strain SY62)</name>
    <name type="common">Yeast</name>
    <dbReference type="NCBI Taxonomy" id="1305764"/>
    <lineage>
        <taxon>Eukaryota</taxon>
        <taxon>Fungi</taxon>
        <taxon>Dikarya</taxon>
        <taxon>Basidiomycota</taxon>
        <taxon>Ustilaginomycotina</taxon>
        <taxon>Ustilaginomycetes</taxon>
        <taxon>Ustilaginales</taxon>
        <taxon>Ustilaginaceae</taxon>
        <taxon>Pseudozyma</taxon>
    </lineage>
</organism>
<dbReference type="Proteomes" id="UP000014071">
    <property type="component" value="Unassembled WGS sequence"/>
</dbReference>
<feature type="compositionally biased region" description="Polar residues" evidence="1">
    <location>
        <begin position="351"/>
        <end position="376"/>
    </location>
</feature>
<protein>
    <submittedName>
        <fullName evidence="2">CMGC/DYRK/DYRK2 protein kinase</fullName>
    </submittedName>
</protein>
<feature type="compositionally biased region" description="Basic and acidic residues" evidence="1">
    <location>
        <begin position="183"/>
        <end position="193"/>
    </location>
</feature>